<organism evidence="1 2">
    <name type="scientific">Oncorhynchus mykiss</name>
    <name type="common">Rainbow trout</name>
    <name type="synonym">Salmo gairdneri</name>
    <dbReference type="NCBI Taxonomy" id="8022"/>
    <lineage>
        <taxon>Eukaryota</taxon>
        <taxon>Metazoa</taxon>
        <taxon>Chordata</taxon>
        <taxon>Craniata</taxon>
        <taxon>Vertebrata</taxon>
        <taxon>Euteleostomi</taxon>
        <taxon>Actinopterygii</taxon>
        <taxon>Neopterygii</taxon>
        <taxon>Teleostei</taxon>
        <taxon>Protacanthopterygii</taxon>
        <taxon>Salmoniformes</taxon>
        <taxon>Salmonidae</taxon>
        <taxon>Salmoninae</taxon>
        <taxon>Oncorhynchus</taxon>
    </lineage>
</organism>
<name>A0A8C7WG42_ONCMY</name>
<protein>
    <submittedName>
        <fullName evidence="1">Uncharacterized protein</fullName>
    </submittedName>
</protein>
<proteinExistence type="predicted"/>
<reference evidence="1" key="1">
    <citation type="submission" date="2020-07" db="EMBL/GenBank/DDBJ databases">
        <title>A long reads based de novo assembly of the rainbow trout Arlee double haploid line genome.</title>
        <authorList>
            <person name="Gao G."/>
            <person name="Palti Y."/>
        </authorList>
    </citation>
    <scope>NUCLEOTIDE SEQUENCE [LARGE SCALE GENOMIC DNA]</scope>
</reference>
<keyword evidence="2" id="KW-1185">Reference proteome</keyword>
<dbReference type="Proteomes" id="UP000694395">
    <property type="component" value="Chromosome 11"/>
</dbReference>
<reference evidence="1" key="2">
    <citation type="submission" date="2025-08" db="UniProtKB">
        <authorList>
            <consortium name="Ensembl"/>
        </authorList>
    </citation>
    <scope>IDENTIFICATION</scope>
</reference>
<sequence>MCLLLQQYVLIKIPPPYSQACCLHRVVIHLPLSVVPGFEEMCPRRPPIVFRLNKLYVLNIQNNTKCSETRLSKCVAGLNEPAGGHP</sequence>
<evidence type="ECO:0000313" key="2">
    <source>
        <dbReference type="Proteomes" id="UP000694395"/>
    </source>
</evidence>
<dbReference type="Ensembl" id="ENSOMYT00000106648.2">
    <property type="protein sequence ID" value="ENSOMYP00000098211.1"/>
    <property type="gene ID" value="ENSOMYG00000044614.2"/>
</dbReference>
<evidence type="ECO:0000313" key="1">
    <source>
        <dbReference type="Ensembl" id="ENSOMYP00000098211.1"/>
    </source>
</evidence>
<reference evidence="1" key="3">
    <citation type="submission" date="2025-09" db="UniProtKB">
        <authorList>
            <consortium name="Ensembl"/>
        </authorList>
    </citation>
    <scope>IDENTIFICATION</scope>
</reference>
<dbReference type="AlphaFoldDB" id="A0A8C7WG42"/>
<accession>A0A8C7WG42</accession>